<keyword evidence="3" id="KW-1185">Reference proteome</keyword>
<comment type="caution">
    <text evidence="2">The sequence shown here is derived from an EMBL/GenBank/DDBJ whole genome shotgun (WGS) entry which is preliminary data.</text>
</comment>
<evidence type="ECO:0000313" key="3">
    <source>
        <dbReference type="Proteomes" id="UP000297716"/>
    </source>
</evidence>
<evidence type="ECO:0000256" key="1">
    <source>
        <dbReference type="SAM" id="SignalP"/>
    </source>
</evidence>
<reference evidence="2 3" key="1">
    <citation type="submission" date="2019-03" db="EMBL/GenBank/DDBJ databases">
        <title>Draft genome sequence of Xylaria hypoxylon DSM 108379, a ubiquitous saprotrophic-parasitic fungi on hardwood.</title>
        <authorList>
            <person name="Buettner E."/>
            <person name="Leonhardt S."/>
            <person name="Gebauer A.M."/>
            <person name="Liers C."/>
            <person name="Hofrichter M."/>
            <person name="Kellner H."/>
        </authorList>
    </citation>
    <scope>NUCLEOTIDE SEQUENCE [LARGE SCALE GENOMIC DNA]</scope>
    <source>
        <strain evidence="2 3">DSM 108379</strain>
    </source>
</reference>
<dbReference type="InterPro" id="IPR021848">
    <property type="entry name" value="HODM_asu-like"/>
</dbReference>
<protein>
    <recommendedName>
        <fullName evidence="4">Alpha-1,2-mannosyltransferase</fullName>
    </recommendedName>
</protein>
<keyword evidence="1" id="KW-0732">Signal</keyword>
<dbReference type="EMBL" id="SKBN01000089">
    <property type="protein sequence ID" value="TGJ83600.1"/>
    <property type="molecule type" value="Genomic_DNA"/>
</dbReference>
<gene>
    <name evidence="2" type="ORF">E0Z10_g5165</name>
</gene>
<proteinExistence type="predicted"/>
<feature type="signal peptide" evidence="1">
    <location>
        <begin position="1"/>
        <end position="25"/>
    </location>
</feature>
<dbReference type="AlphaFoldDB" id="A0A4Z0YWP2"/>
<feature type="chain" id="PRO_5021373142" description="Alpha-1,2-mannosyltransferase" evidence="1">
    <location>
        <begin position="26"/>
        <end position="493"/>
    </location>
</feature>
<accession>A0A4Z0YWP2</accession>
<dbReference type="Proteomes" id="UP000297716">
    <property type="component" value="Unassembled WGS sequence"/>
</dbReference>
<dbReference type="Pfam" id="PF11927">
    <property type="entry name" value="HODM_asu-like"/>
    <property type="match status" value="1"/>
</dbReference>
<sequence>MTATAALVWPALAICLSIVTFLALASPQKQVILRRFGFTRGSSCPSTPTLEKQPLAKSLTSSISNLVTAFPPRQRDQLKQLAPSLSLAQQKVLGNLSFAQETFERSLLRLEEDYDNVDDSQYVYSGFSIREIKALGDFPDYSTLSGVPMPNPYVDFDIDKAKPRPYRPFRWPYHQTMSLTKLEPDWWIELESTYKERIAQRKDLYAKHGSAVLQWLPGSELACKELMEMVIQFVCARYPKYFTLSEDSLWLENKILGVRANIREKHPLLILLDHIPEDFAITLRDPETGYYVFRAGMICSALGWSLGSKIGLKLHEVHGPVPDYKEKMQFSMDRFFSKMPTNKPIQRGSWGPEVDQPLYMPPGDPHGSYRQFQDKNVTRSRLHLRVDWQTLRRMPLSGSIVFNYKALFTPVEEFRDEAYVPSLLLKILKHGKENFKEYKSTWHTEHVVVPALEEFELEQKESGLVEKDWDVQTLDESPWFPQWERKWHAQQGF</sequence>
<evidence type="ECO:0008006" key="4">
    <source>
        <dbReference type="Google" id="ProtNLM"/>
    </source>
</evidence>
<organism evidence="2 3">
    <name type="scientific">Xylaria hypoxylon</name>
    <dbReference type="NCBI Taxonomy" id="37992"/>
    <lineage>
        <taxon>Eukaryota</taxon>
        <taxon>Fungi</taxon>
        <taxon>Dikarya</taxon>
        <taxon>Ascomycota</taxon>
        <taxon>Pezizomycotina</taxon>
        <taxon>Sordariomycetes</taxon>
        <taxon>Xylariomycetidae</taxon>
        <taxon>Xylariales</taxon>
        <taxon>Xylariaceae</taxon>
        <taxon>Xylaria</taxon>
    </lineage>
</organism>
<evidence type="ECO:0000313" key="2">
    <source>
        <dbReference type="EMBL" id="TGJ83600.1"/>
    </source>
</evidence>
<dbReference type="STRING" id="37992.A0A4Z0YWP2"/>
<name>A0A4Z0YWP2_9PEZI</name>
<dbReference type="OrthoDB" id="5043642at2759"/>